<proteinExistence type="predicted"/>
<sequence length="370" mass="42308">MNSEKLSWTVGKRPSGWWVSVLIFLFSLLTFHYTKAQLTGTWIGVHSEWDSDFVCPLPAYLRLNADSTYQLGLVEGTTPPIRSTWAVQGNRVRLDTIHYAPGLVQVEGNLLRIGTFYPMVFRRFQTIPLDSIAVYQQLSGRVWQSDSLTIALFADGRVSLENRTAKNRTVHFWRVARLDASLFLVIRGSPHERDGNYKPLWQLTSVSPTAIQAIGWNGRNVSTETFRLGRSLTSADSCRSSGFQPCDNCFSWQWYYTQLNAERQQYVKEVMQKHYHPIDLPGQSGLLRARFVVNCQGERGLFDIAGFDTDYCPFVFDKCITEQVQDICRRHVDFEGLSYYVSGQTERRPEDKGVSLTFRLKDGCITDVLP</sequence>
<name>A0A1P9X0I6_9BACT</name>
<dbReference type="KEGG" id="smon:AWR27_18565"/>
<keyword evidence="3" id="KW-1185">Reference proteome</keyword>
<organism evidence="2 3">
    <name type="scientific">Spirosoma montaniterrae</name>
    <dbReference type="NCBI Taxonomy" id="1178516"/>
    <lineage>
        <taxon>Bacteria</taxon>
        <taxon>Pseudomonadati</taxon>
        <taxon>Bacteroidota</taxon>
        <taxon>Cytophagia</taxon>
        <taxon>Cytophagales</taxon>
        <taxon>Cytophagaceae</taxon>
        <taxon>Spirosoma</taxon>
    </lineage>
</organism>
<dbReference type="Proteomes" id="UP000187941">
    <property type="component" value="Chromosome"/>
</dbReference>
<dbReference type="EMBL" id="CP014263">
    <property type="protein sequence ID" value="AQG81147.1"/>
    <property type="molecule type" value="Genomic_DNA"/>
</dbReference>
<dbReference type="STRING" id="1178516.AWR27_18565"/>
<evidence type="ECO:0000313" key="3">
    <source>
        <dbReference type="Proteomes" id="UP000187941"/>
    </source>
</evidence>
<dbReference type="RefSeq" id="WP_077132610.1">
    <property type="nucleotide sequence ID" value="NZ_CP014263.1"/>
</dbReference>
<accession>A0A1P9X0I6</accession>
<dbReference type="AlphaFoldDB" id="A0A1P9X0I6"/>
<protein>
    <submittedName>
        <fullName evidence="2">Uncharacterized protein</fullName>
    </submittedName>
</protein>
<keyword evidence="1" id="KW-1133">Transmembrane helix</keyword>
<feature type="transmembrane region" description="Helical" evidence="1">
    <location>
        <begin position="15"/>
        <end position="33"/>
    </location>
</feature>
<dbReference type="OrthoDB" id="883593at2"/>
<evidence type="ECO:0000313" key="2">
    <source>
        <dbReference type="EMBL" id="AQG81147.1"/>
    </source>
</evidence>
<gene>
    <name evidence="2" type="ORF">AWR27_18565</name>
</gene>
<keyword evidence="1" id="KW-0472">Membrane</keyword>
<evidence type="ECO:0000256" key="1">
    <source>
        <dbReference type="SAM" id="Phobius"/>
    </source>
</evidence>
<reference evidence="2 3" key="1">
    <citation type="submission" date="2016-01" db="EMBL/GenBank/DDBJ databases">
        <authorList>
            <person name="Oliw E.H."/>
        </authorList>
    </citation>
    <scope>NUCLEOTIDE SEQUENCE [LARGE SCALE GENOMIC DNA]</scope>
    <source>
        <strain evidence="2 3">DY10</strain>
    </source>
</reference>
<keyword evidence="1" id="KW-0812">Transmembrane</keyword>